<dbReference type="Proteomes" id="UP000239772">
    <property type="component" value="Unassembled WGS sequence"/>
</dbReference>
<comment type="caution">
    <text evidence="1">The sequence shown here is derived from an EMBL/GenBank/DDBJ whole genome shotgun (WGS) entry which is preliminary data.</text>
</comment>
<name>A0A2T1HP08_9HYPH</name>
<gene>
    <name evidence="1" type="ORF">SLNSH_19185</name>
</gene>
<dbReference type="EMBL" id="PVZS01000026">
    <property type="protein sequence ID" value="PSC03392.1"/>
    <property type="molecule type" value="Genomic_DNA"/>
</dbReference>
<accession>A0A2T1HP08</accession>
<dbReference type="AlphaFoldDB" id="A0A2T1HP08"/>
<evidence type="ECO:0000313" key="1">
    <source>
        <dbReference type="EMBL" id="PSC03392.1"/>
    </source>
</evidence>
<proteinExistence type="predicted"/>
<reference evidence="2" key="1">
    <citation type="submission" date="2018-03" db="EMBL/GenBank/DDBJ databases">
        <authorList>
            <person name="Sun L."/>
            <person name="Liu H."/>
            <person name="Chen W."/>
            <person name="Huang K."/>
            <person name="Liu W."/>
            <person name="Gao X."/>
        </authorList>
    </citation>
    <scope>NUCLEOTIDE SEQUENCE [LARGE SCALE GENOMIC DNA]</scope>
    <source>
        <strain evidence="2">SH9</strain>
    </source>
</reference>
<protein>
    <submittedName>
        <fullName evidence="1">Uncharacterized protein</fullName>
    </submittedName>
</protein>
<sequence length="68" mass="7769">MEKDVHQVASYIANLMPEAFAQHPMRLDDDSAIGFDLERDFSDQERQRYHAVAMALLQFMGSESRHGG</sequence>
<dbReference type="RefSeq" id="WP_106338877.1">
    <property type="nucleotide sequence ID" value="NZ_PVZS01000026.1"/>
</dbReference>
<keyword evidence="2" id="KW-1185">Reference proteome</keyword>
<organism evidence="1 2">
    <name type="scientific">Alsobacter soli</name>
    <dbReference type="NCBI Taxonomy" id="2109933"/>
    <lineage>
        <taxon>Bacteria</taxon>
        <taxon>Pseudomonadati</taxon>
        <taxon>Pseudomonadota</taxon>
        <taxon>Alphaproteobacteria</taxon>
        <taxon>Hyphomicrobiales</taxon>
        <taxon>Alsobacteraceae</taxon>
        <taxon>Alsobacter</taxon>
    </lineage>
</organism>
<evidence type="ECO:0000313" key="2">
    <source>
        <dbReference type="Proteomes" id="UP000239772"/>
    </source>
</evidence>